<evidence type="ECO:0000313" key="6">
    <source>
        <dbReference type="EMBL" id="ANP72458.1"/>
    </source>
</evidence>
<dbReference type="InterPro" id="IPR046358">
    <property type="entry name" value="Flagellin_C"/>
</dbReference>
<evidence type="ECO:0000256" key="1">
    <source>
        <dbReference type="ARBA" id="ARBA00004365"/>
    </source>
</evidence>
<keyword evidence="6" id="KW-0282">Flagellum</keyword>
<comment type="similarity">
    <text evidence="2">Belongs to the bacterial flagellin family.</text>
</comment>
<feature type="domain" description="Flagellin C-terminal" evidence="5">
    <location>
        <begin position="223"/>
        <end position="300"/>
    </location>
</feature>
<organism evidence="6 7">
    <name type="scientific">Cryobacterium arcticum</name>
    <dbReference type="NCBI Taxonomy" id="670052"/>
    <lineage>
        <taxon>Bacteria</taxon>
        <taxon>Bacillati</taxon>
        <taxon>Actinomycetota</taxon>
        <taxon>Actinomycetes</taxon>
        <taxon>Micrococcales</taxon>
        <taxon>Microbacteriaceae</taxon>
        <taxon>Cryobacterium</taxon>
    </lineage>
</organism>
<comment type="subcellular location">
    <subcellularLocation>
        <location evidence="1">Bacterial flagellum</location>
    </subcellularLocation>
</comment>
<accession>A0A1B1BIW3</accession>
<dbReference type="Proteomes" id="UP000092582">
    <property type="component" value="Chromosome 1"/>
</dbReference>
<dbReference type="KEGG" id="cart:PA27867_1501"/>
<dbReference type="InterPro" id="IPR001492">
    <property type="entry name" value="Flagellin"/>
</dbReference>
<evidence type="ECO:0000256" key="2">
    <source>
        <dbReference type="ARBA" id="ARBA00005709"/>
    </source>
</evidence>
<dbReference type="NCBIfam" id="TIGR02550">
    <property type="entry name" value="flagell_flgL"/>
    <property type="match status" value="1"/>
</dbReference>
<evidence type="ECO:0000259" key="5">
    <source>
        <dbReference type="Pfam" id="PF00700"/>
    </source>
</evidence>
<keyword evidence="3" id="KW-0975">Bacterial flagellum</keyword>
<dbReference type="GO" id="GO:0009424">
    <property type="term" value="C:bacterial-type flagellum hook"/>
    <property type="evidence" value="ECO:0007669"/>
    <property type="project" value="InterPro"/>
</dbReference>
<dbReference type="Pfam" id="PF00669">
    <property type="entry name" value="Flagellin_N"/>
    <property type="match status" value="1"/>
</dbReference>
<evidence type="ECO:0000313" key="7">
    <source>
        <dbReference type="Proteomes" id="UP000092582"/>
    </source>
</evidence>
<dbReference type="InterPro" id="IPR001029">
    <property type="entry name" value="Flagellin_N"/>
</dbReference>
<dbReference type="OrthoDB" id="9758307at2"/>
<dbReference type="GO" id="GO:0071973">
    <property type="term" value="P:bacterial-type flagellum-dependent cell motility"/>
    <property type="evidence" value="ECO:0007669"/>
    <property type="project" value="InterPro"/>
</dbReference>
<dbReference type="InterPro" id="IPR013384">
    <property type="entry name" value="Flagell_FlgL"/>
</dbReference>
<keyword evidence="7" id="KW-1185">Reference proteome</keyword>
<dbReference type="Gene3D" id="1.20.1330.10">
    <property type="entry name" value="f41 fragment of flagellin, N-terminal domain"/>
    <property type="match status" value="1"/>
</dbReference>
<feature type="domain" description="Flagellin N-terminal" evidence="4">
    <location>
        <begin position="12"/>
        <end position="141"/>
    </location>
</feature>
<protein>
    <submittedName>
        <fullName evidence="6">Flagellar hook-associated protein 3</fullName>
    </submittedName>
</protein>
<dbReference type="Pfam" id="PF00700">
    <property type="entry name" value="Flagellin_C"/>
    <property type="match status" value="1"/>
</dbReference>
<dbReference type="STRING" id="670052.PA27867_1501"/>
<dbReference type="SUPFAM" id="SSF64518">
    <property type="entry name" value="Phase 1 flagellin"/>
    <property type="match status" value="1"/>
</dbReference>
<gene>
    <name evidence="6" type="ORF">PA27867_1501</name>
</gene>
<dbReference type="AlphaFoldDB" id="A0A1B1BIW3"/>
<proteinExistence type="inferred from homology"/>
<evidence type="ECO:0000256" key="3">
    <source>
        <dbReference type="ARBA" id="ARBA00023143"/>
    </source>
</evidence>
<dbReference type="GO" id="GO:0005198">
    <property type="term" value="F:structural molecule activity"/>
    <property type="evidence" value="ECO:0007669"/>
    <property type="project" value="InterPro"/>
</dbReference>
<name>A0A1B1BIW3_9MICO</name>
<keyword evidence="6" id="KW-0966">Cell projection</keyword>
<dbReference type="EMBL" id="CP016282">
    <property type="protein sequence ID" value="ANP72458.1"/>
    <property type="molecule type" value="Genomic_DNA"/>
</dbReference>
<dbReference type="PANTHER" id="PTHR42792:SF1">
    <property type="entry name" value="FLAGELLAR HOOK-ASSOCIATED PROTEIN 3"/>
    <property type="match status" value="1"/>
</dbReference>
<sequence>MISRVTSTTQMRAAQANLQASAQRLAQLQEQSTSLKTISRASDDPARAANAMAVRAEQRATAQYTRNADNGAGWLTTIDGALDESTKLLTKVRDLAVQGSNAGTMTPAAKEAIAVQIDGLKKDLLGQANASYLGRSVFAGNSDARSAVGSEPPYTVSAGTSVPVDRRVGADTTVRVDADGAAIFGTGAGTGIGDGSLFALLDQVSAALRSTDPAVSVSVHLGDIDAHLTTIIGARAEAGARQSRIETAAASLVTQKGTLEAQRVQLEDVDLATVIIDLKLQEVAYQSALSVTARVIQPTLMDFLR</sequence>
<keyword evidence="6" id="KW-0969">Cilium</keyword>
<evidence type="ECO:0000259" key="4">
    <source>
        <dbReference type="Pfam" id="PF00669"/>
    </source>
</evidence>
<dbReference type="PANTHER" id="PTHR42792">
    <property type="entry name" value="FLAGELLIN"/>
    <property type="match status" value="1"/>
</dbReference>
<reference evidence="6 7" key="1">
    <citation type="submission" date="2016-06" db="EMBL/GenBank/DDBJ databases">
        <title>Genome sequencing of Cryobacterium arcticum PAMC 27867.</title>
        <authorList>
            <person name="Lee J."/>
            <person name="Kim O.-S."/>
        </authorList>
    </citation>
    <scope>NUCLEOTIDE SEQUENCE [LARGE SCALE GENOMIC DNA]</scope>
    <source>
        <strain evidence="6 7">PAMC 27867</strain>
    </source>
</reference>